<evidence type="ECO:0000313" key="18">
    <source>
        <dbReference type="Proteomes" id="UP000694620"/>
    </source>
</evidence>
<keyword evidence="3" id="KW-0964">Secreted</keyword>
<feature type="domain" description="SRCR" evidence="16">
    <location>
        <begin position="230"/>
        <end position="326"/>
    </location>
</feature>
<dbReference type="PROSITE" id="PS00420">
    <property type="entry name" value="SRCR_1"/>
    <property type="match status" value="1"/>
</dbReference>
<evidence type="ECO:0000256" key="3">
    <source>
        <dbReference type="ARBA" id="ARBA00022525"/>
    </source>
</evidence>
<dbReference type="InterPro" id="IPR036772">
    <property type="entry name" value="SRCR-like_dom_sf"/>
</dbReference>
<feature type="domain" description="SRCR" evidence="16">
    <location>
        <begin position="688"/>
        <end position="788"/>
    </location>
</feature>
<evidence type="ECO:0000256" key="1">
    <source>
        <dbReference type="ARBA" id="ARBA00004167"/>
    </source>
</evidence>
<evidence type="ECO:0000256" key="6">
    <source>
        <dbReference type="ARBA" id="ARBA00022737"/>
    </source>
</evidence>
<feature type="domain" description="SRCR" evidence="16">
    <location>
        <begin position="892"/>
        <end position="990"/>
    </location>
</feature>
<sequence length="1038" mass="114043">MVSSFLCHFSVFCTGYTGYRLVNGTDSCSGRVELQFDGKWGTVCDQYWTLKDANVLCHQLNCGYATEAPGQASFGEGIGEIWADIFGCEGSETHLSKCPISVWGRGDCSHANDAGVICSVKDGGVRLLGGQGICEGRVEVFYNRTWSRVIDNSWGDRESSVVCRQLGCGSGIEASTSYLYGNGKGNVCVTGIQCSERNSHLKSCTRPQTAHCGISHDVAVICSDINQIKMRLTEGCSGKLQVFYSGTWGSVCQNQMDPHTATMICRELGCYNLTSLNVGNSEIDGDPKWLDNVRCRPHDSYLRQCPSSPWGKNKCNNDEVAVITCSELRLVGGSNCSGRVEIKYDGSWGTVCDDSWDLKDAQVVCRQLGCGEPASADLEFGGGIGIIWLNKVNCIGLESFLWDCPHALVGLNDCHHKEDAGVTCRDLKLVNGRGPCEGRVEVLRNGQWGTVCGYSSDWDMKDAAVVCRQLGCGEALSAPLYAHFGWGTGRVLMSDVNCKGQESALKDCERMFGQGSGTVWEKKIQCRESEKKIFDCSSPNSAAGRCTKRNDVGLVCVRKLVNGSDSECSGRVELYYDRRWGTVCDRYWDLQDASVLCNQIGCGYAIEAPGQARFGEGKGEIWRDNLHCEGDETDLTKCPALDYGREECTHKNDAGVVCSTALPTAPPCCPISIFETKNVKMSREAAISMLTNGTSVCDGRLEIFYNGSWGTVCDDSWDLPDANVVCRQLQCEAAVEAITPVSYGPGSGHIWLDDVHCQGNESSLSICTHRGWGQNDCRHKEDVGKFKMLRLTDGCSGQLQVFYNNSWGSVCANNMDKATAAKFCQELGCGSLKSDVKEELSKLDLDPKWLDNVRCRGHEASVWQCPSSPWGKNTCTRTENEPLTCFTEALDLRLVEGANNCSGRVEIKYGDTWGTVCDDDWDMKDVKVVCQQLRCGEPMSAELEFGGGRGVIWLNKVRCRGTEAHLWDCQHEPLGKNDCEHKEDAGVNCTGEKDCRPQQYSLVTAGDLNSLLKTIYHSIRGSAIEHKEHNMWTRDKRK</sequence>
<keyword evidence="8" id="KW-0472">Membrane</keyword>
<feature type="disulfide bond" evidence="15">
    <location>
        <begin position="394"/>
        <end position="404"/>
    </location>
</feature>
<feature type="domain" description="SRCR" evidence="16">
    <location>
        <begin position="789"/>
        <end position="886"/>
    </location>
</feature>
<feature type="domain" description="SRCR" evidence="16">
    <location>
        <begin position="427"/>
        <end position="537"/>
    </location>
</feature>
<feature type="disulfide bond" evidence="15">
    <location>
        <begin position="757"/>
        <end position="767"/>
    </location>
</feature>
<comment type="subcellular location">
    <subcellularLocation>
        <location evidence="1">Membrane</location>
        <topology evidence="1">Single-pass membrane protein</topology>
    </subcellularLocation>
    <subcellularLocation>
        <location evidence="2">Secreted</location>
    </subcellularLocation>
</comment>
<evidence type="ECO:0000256" key="2">
    <source>
        <dbReference type="ARBA" id="ARBA00004613"/>
    </source>
</evidence>
<feature type="disulfide bond" evidence="15">
    <location>
        <begin position="628"/>
        <end position="638"/>
    </location>
</feature>
<keyword evidence="4" id="KW-0812">Transmembrane</keyword>
<keyword evidence="6" id="KW-0677">Repeat</keyword>
<dbReference type="Gene3D" id="3.10.250.10">
    <property type="entry name" value="SRCR-like domain"/>
    <property type="match status" value="10"/>
</dbReference>
<proteinExistence type="predicted"/>
<evidence type="ECO:0000256" key="7">
    <source>
        <dbReference type="ARBA" id="ARBA00022989"/>
    </source>
</evidence>
<accession>A0A8C4XGU8</accession>
<dbReference type="GO" id="GO:0016020">
    <property type="term" value="C:membrane"/>
    <property type="evidence" value="ECO:0007669"/>
    <property type="project" value="UniProtKB-SubCell"/>
</dbReference>
<dbReference type="Ensembl" id="ENSECRT00000030485.1">
    <property type="protein sequence ID" value="ENSECRP00000029850.1"/>
    <property type="gene ID" value="ENSECRG00000018440.1"/>
</dbReference>
<evidence type="ECO:0000256" key="10">
    <source>
        <dbReference type="ARBA" id="ARBA00023170"/>
    </source>
</evidence>
<evidence type="ECO:0000256" key="11">
    <source>
        <dbReference type="ARBA" id="ARBA00023180"/>
    </source>
</evidence>
<protein>
    <recommendedName>
        <fullName evidence="14">Soluble scavenger receptor cysteine-rich domain-containing protein SSC5D</fullName>
    </recommendedName>
</protein>
<evidence type="ECO:0000256" key="12">
    <source>
        <dbReference type="ARBA" id="ARBA00058074"/>
    </source>
</evidence>
<keyword evidence="11" id="KW-0325">Glycoprotein</keyword>
<reference evidence="17" key="1">
    <citation type="submission" date="2025-08" db="UniProtKB">
        <authorList>
            <consortium name="Ensembl"/>
        </authorList>
    </citation>
    <scope>IDENTIFICATION</scope>
</reference>
<feature type="disulfide bond" evidence="15">
    <location>
        <begin position="57"/>
        <end position="118"/>
    </location>
</feature>
<organism evidence="17 18">
    <name type="scientific">Erpetoichthys calabaricus</name>
    <name type="common">Rope fish</name>
    <name type="synonym">Calamoichthys calabaricus</name>
    <dbReference type="NCBI Taxonomy" id="27687"/>
    <lineage>
        <taxon>Eukaryota</taxon>
        <taxon>Metazoa</taxon>
        <taxon>Chordata</taxon>
        <taxon>Craniata</taxon>
        <taxon>Vertebrata</taxon>
        <taxon>Euteleostomi</taxon>
        <taxon>Actinopterygii</taxon>
        <taxon>Polypteriformes</taxon>
        <taxon>Polypteridae</taxon>
        <taxon>Erpetoichthys</taxon>
    </lineage>
</organism>
<dbReference type="PANTHER" id="PTHR19331:SF22">
    <property type="entry name" value="DELETED IN MALIGNANT BRAIN TUMORS 1 PROTEIN"/>
    <property type="match status" value="1"/>
</dbReference>
<feature type="disulfide bond" evidence="15">
    <location>
        <begin position="855"/>
        <end position="865"/>
    </location>
</feature>
<evidence type="ECO:0000256" key="14">
    <source>
        <dbReference type="ARBA" id="ARBA00069168"/>
    </source>
</evidence>
<dbReference type="PROSITE" id="PS50287">
    <property type="entry name" value="SRCR_2"/>
    <property type="match status" value="9"/>
</dbReference>
<feature type="disulfide bond" evidence="15">
    <location>
        <begin position="295"/>
        <end position="305"/>
    </location>
</feature>
<feature type="domain" description="SRCR" evidence="16">
    <location>
        <begin position="19"/>
        <end position="119"/>
    </location>
</feature>
<evidence type="ECO:0000256" key="5">
    <source>
        <dbReference type="ARBA" id="ARBA00022729"/>
    </source>
</evidence>
<name>A0A8C4XGU8_ERPCA</name>
<feature type="domain" description="SRCR" evidence="16">
    <location>
        <begin position="125"/>
        <end position="223"/>
    </location>
</feature>
<evidence type="ECO:0000256" key="8">
    <source>
        <dbReference type="ARBA" id="ARBA00023136"/>
    </source>
</evidence>
<comment type="caution">
    <text evidence="15">Lacks conserved residue(s) required for the propagation of feature annotation.</text>
</comment>
<dbReference type="SUPFAM" id="SSF56487">
    <property type="entry name" value="SRCR-like"/>
    <property type="match status" value="10"/>
</dbReference>
<evidence type="ECO:0000256" key="15">
    <source>
        <dbReference type="PROSITE-ProRule" id="PRU00196"/>
    </source>
</evidence>
<evidence type="ECO:0000256" key="4">
    <source>
        <dbReference type="ARBA" id="ARBA00022692"/>
    </source>
</evidence>
<feature type="disulfide bond" evidence="15">
    <location>
        <begin position="959"/>
        <end position="969"/>
    </location>
</feature>
<feature type="domain" description="SRCR" evidence="16">
    <location>
        <begin position="328"/>
        <end position="425"/>
    </location>
</feature>
<feature type="disulfide bond" evidence="15">
    <location>
        <begin position="597"/>
        <end position="658"/>
    </location>
</feature>
<dbReference type="FunFam" id="3.10.250.10:FF:000007">
    <property type="entry name" value="Soluble scavenger receptor cysteine-rich domain-containing protein SSC5D"/>
    <property type="match status" value="1"/>
</dbReference>
<dbReference type="PRINTS" id="PR00258">
    <property type="entry name" value="SPERACTRCPTR"/>
</dbReference>
<feature type="disulfide bond" evidence="15">
    <location>
        <begin position="584"/>
        <end position="648"/>
    </location>
</feature>
<evidence type="ECO:0000256" key="13">
    <source>
        <dbReference type="ARBA" id="ARBA00064153"/>
    </source>
</evidence>
<dbReference type="GeneTree" id="ENSGT00950000183145"/>
<feature type="disulfide bond" evidence="15">
    <location>
        <begin position="88"/>
        <end position="98"/>
    </location>
</feature>
<dbReference type="FunFam" id="3.10.250.10:FF:000006">
    <property type="entry name" value="neurotrypsin isoform X2"/>
    <property type="match status" value="2"/>
</dbReference>
<dbReference type="InterPro" id="IPR001190">
    <property type="entry name" value="SRCR"/>
</dbReference>
<dbReference type="AlphaFoldDB" id="A0A8C4XGU8"/>
<feature type="disulfide bond" evidence="15">
    <location>
        <begin position="713"/>
        <end position="777"/>
    </location>
</feature>
<dbReference type="FunFam" id="3.10.250.10:FF:000002">
    <property type="entry name" value="Scavenger receptor cysteine-rich type 1 protein M130"/>
    <property type="match status" value="3"/>
</dbReference>
<evidence type="ECO:0000256" key="9">
    <source>
        <dbReference type="ARBA" id="ARBA00023157"/>
    </source>
</evidence>
<feature type="disulfide bond" evidence="15">
    <location>
        <begin position="811"/>
        <end position="875"/>
    </location>
</feature>
<evidence type="ECO:0000259" key="16">
    <source>
        <dbReference type="PROSITE" id="PS50287"/>
    </source>
</evidence>
<keyword evidence="18" id="KW-1185">Reference proteome</keyword>
<feature type="disulfide bond" evidence="15">
    <location>
        <begin position="824"/>
        <end position="885"/>
    </location>
</feature>
<reference evidence="17" key="2">
    <citation type="submission" date="2025-09" db="UniProtKB">
        <authorList>
            <consortium name="Ensembl"/>
        </authorList>
    </citation>
    <scope>IDENTIFICATION</scope>
</reference>
<keyword evidence="5" id="KW-0732">Signal</keyword>
<evidence type="ECO:0000313" key="17">
    <source>
        <dbReference type="Ensembl" id="ENSECRP00000029850.1"/>
    </source>
</evidence>
<keyword evidence="7" id="KW-1133">Transmembrane helix</keyword>
<feature type="domain" description="SRCR" evidence="16">
    <location>
        <begin position="558"/>
        <end position="659"/>
    </location>
</feature>
<feature type="disulfide bond" evidence="15">
    <location>
        <begin position="498"/>
        <end position="508"/>
    </location>
</feature>
<dbReference type="SMART" id="SM00202">
    <property type="entry name" value="SR"/>
    <property type="match status" value="9"/>
</dbReference>
<feature type="disulfide bond" evidence="15">
    <location>
        <begin position="194"/>
        <end position="204"/>
    </location>
</feature>
<comment type="subunit">
    <text evidence="13">Interacts with LGALS1 and laminin.</text>
</comment>
<dbReference type="PANTHER" id="PTHR19331">
    <property type="entry name" value="SCAVENGER RECEPTOR DOMAIN-CONTAINING"/>
    <property type="match status" value="1"/>
</dbReference>
<dbReference type="Pfam" id="PF00530">
    <property type="entry name" value="SRCR"/>
    <property type="match status" value="9"/>
</dbReference>
<feature type="disulfide bond" evidence="15">
    <location>
        <begin position="44"/>
        <end position="108"/>
    </location>
</feature>
<comment type="function">
    <text evidence="12">Binds to extracellular matrix proteins. Binds to pathogen-associated molecular patterns (PAMPs) present on the cell walls of Gram-positive and Gram-negative bacteria and fungi, behaving as a pattern recognition receptor (PRR). Induces bacterial and fungal aggregation and subsequent inhibition of PAMP-induced cytokine release. Does not possess intrinsic bactericidal activity. May play a role in the innate defense and homeostasis of certain epithelial surfaces.</text>
</comment>
<dbReference type="FunFam" id="3.10.250.10:FF:000016">
    <property type="entry name" value="Scavenger receptor cysteine-rich protein type 12"/>
    <property type="match status" value="1"/>
</dbReference>
<dbReference type="FunFam" id="3.10.250.10:FF:000012">
    <property type="entry name" value="CD163 molecule like 1"/>
    <property type="match status" value="2"/>
</dbReference>
<dbReference type="Proteomes" id="UP000694620">
    <property type="component" value="Unassembled WGS sequence"/>
</dbReference>
<keyword evidence="10" id="KW-0675">Receptor</keyword>
<keyword evidence="9 15" id="KW-1015">Disulfide bond</keyword>